<name>A0A1M3KYI1_9BACT</name>
<gene>
    <name evidence="1" type="ORF">BGO89_06300</name>
</gene>
<evidence type="ECO:0008006" key="3">
    <source>
        <dbReference type="Google" id="ProtNLM"/>
    </source>
</evidence>
<sequence>MYVIGLTALFVLAACNDKPTDLGTDIIPGTDSLYALSSITVPLVDSVVLTPKQSPIFNNTYFLFGKTDDSEARLFIELVNYPSNLPPATDYDVVAAELMMRPQYYIYGDTNDRTLAVEAYELQKEWDPQATWDSIWTSSGATSYYSTGTPQVCSFSKTLVDTADSLVYVPFDPVAAKRWLTKGVDSTLRKELHGFVLLPSSGSSIRQFRNLNGQNQIMAMRFIIRHKDSTDNDTTYMESVVACFTNTPVPQPGELVLQGSRVYRISMYVDLNALPRNAIVLGATARVNADPAASKAGRGGLDELLKCEYVPPSGTALSTTTRRDDSYGYAFTNMGFIFQLILRNADRKGTILISPEGSSEFWRMNRIRLHGANADTTLRPRVTLIYTVPKVLQ</sequence>
<evidence type="ECO:0000313" key="2">
    <source>
        <dbReference type="Proteomes" id="UP000184233"/>
    </source>
</evidence>
<dbReference type="EMBL" id="MKVH01000021">
    <property type="protein sequence ID" value="OJX57582.1"/>
    <property type="molecule type" value="Genomic_DNA"/>
</dbReference>
<evidence type="ECO:0000313" key="1">
    <source>
        <dbReference type="EMBL" id="OJX57582.1"/>
    </source>
</evidence>
<accession>A0A1M3KYI1</accession>
<organism evidence="1 2">
    <name type="scientific">Candidatus Kapaibacterium thiocyanatum</name>
    <dbReference type="NCBI Taxonomy" id="1895771"/>
    <lineage>
        <taxon>Bacteria</taxon>
        <taxon>Pseudomonadati</taxon>
        <taxon>Candidatus Kapaibacteriota</taxon>
        <taxon>Candidatus Kapaibacteriia</taxon>
        <taxon>Candidatus Kapaibacteriales</taxon>
        <taxon>Candidatus Kapaibacteriaceae</taxon>
        <taxon>Candidatus Kapaibacterium</taxon>
    </lineage>
</organism>
<protein>
    <recommendedName>
        <fullName evidence="3">DNRLRE domain-containing protein</fullName>
    </recommendedName>
</protein>
<dbReference type="AlphaFoldDB" id="A0A1M3KYI1"/>
<comment type="caution">
    <text evidence="1">The sequence shown here is derived from an EMBL/GenBank/DDBJ whole genome shotgun (WGS) entry which is preliminary data.</text>
</comment>
<reference evidence="1 2" key="1">
    <citation type="submission" date="2016-09" db="EMBL/GenBank/DDBJ databases">
        <title>Genome-resolved meta-omics ties microbial dynamics to process performance in biotechnology for thiocyanate degradation.</title>
        <authorList>
            <person name="Kantor R.S."/>
            <person name="Huddy R.J."/>
            <person name="Iyer R."/>
            <person name="Thomas B.C."/>
            <person name="Brown C.T."/>
            <person name="Anantharaman K."/>
            <person name="Tringe S."/>
            <person name="Hettich R.L."/>
            <person name="Harrison S.T."/>
            <person name="Banfield J.F."/>
        </authorList>
    </citation>
    <scope>NUCLEOTIDE SEQUENCE [LARGE SCALE GENOMIC DNA]</scope>
    <source>
        <strain evidence="1">59-99</strain>
    </source>
</reference>
<proteinExistence type="predicted"/>
<dbReference type="STRING" id="1895771.BGO89_06300"/>
<dbReference type="Proteomes" id="UP000184233">
    <property type="component" value="Unassembled WGS sequence"/>
</dbReference>